<dbReference type="InterPro" id="IPR037682">
    <property type="entry name" value="TonB_C"/>
</dbReference>
<evidence type="ECO:0000256" key="1">
    <source>
        <dbReference type="ARBA" id="ARBA00004383"/>
    </source>
</evidence>
<accession>A0A933SGN9</accession>
<organism evidence="11 12">
    <name type="scientific">Eiseniibacteriota bacterium</name>
    <dbReference type="NCBI Taxonomy" id="2212470"/>
    <lineage>
        <taxon>Bacteria</taxon>
        <taxon>Candidatus Eiseniibacteriota</taxon>
    </lineage>
</organism>
<dbReference type="SUPFAM" id="SSF74653">
    <property type="entry name" value="TolA/TonB C-terminal domain"/>
    <property type="match status" value="1"/>
</dbReference>
<dbReference type="PANTHER" id="PTHR33446:SF2">
    <property type="entry name" value="PROTEIN TONB"/>
    <property type="match status" value="1"/>
</dbReference>
<name>A0A933SGN9_UNCEI</name>
<evidence type="ECO:0000256" key="9">
    <source>
        <dbReference type="ARBA" id="ARBA00023136"/>
    </source>
</evidence>
<evidence type="ECO:0000259" key="10">
    <source>
        <dbReference type="PROSITE" id="PS52015"/>
    </source>
</evidence>
<keyword evidence="6" id="KW-0812">Transmembrane</keyword>
<dbReference type="Pfam" id="PF03544">
    <property type="entry name" value="TonB_C"/>
    <property type="match status" value="1"/>
</dbReference>
<reference evidence="11" key="1">
    <citation type="submission" date="2020-07" db="EMBL/GenBank/DDBJ databases">
        <title>Huge and variable diversity of episymbiotic CPR bacteria and DPANN archaea in groundwater ecosystems.</title>
        <authorList>
            <person name="He C.Y."/>
            <person name="Keren R."/>
            <person name="Whittaker M."/>
            <person name="Farag I.F."/>
            <person name="Doudna J."/>
            <person name="Cate J.H.D."/>
            <person name="Banfield J.F."/>
        </authorList>
    </citation>
    <scope>NUCLEOTIDE SEQUENCE</scope>
    <source>
        <strain evidence="11">NC_groundwater_1813_Pr3_B-0.1um_71_17</strain>
    </source>
</reference>
<proteinExistence type="inferred from homology"/>
<evidence type="ECO:0000313" key="12">
    <source>
        <dbReference type="Proteomes" id="UP000696931"/>
    </source>
</evidence>
<dbReference type="AlphaFoldDB" id="A0A933SGN9"/>
<evidence type="ECO:0000256" key="6">
    <source>
        <dbReference type="ARBA" id="ARBA00022692"/>
    </source>
</evidence>
<sequence length="225" mass="24733">MRHGIDAYFAEIARFERRVSGIGLAVALALLAAEYAARHPDIVEALNDPKHFGFEGPEQYVRRIQLETVGPQEQAGANAENFTPIEMKRGGGSGIETHEDGGVVPATPRHGVGLGEDESDLVSRIRALSLEGPIIRSEELVVEKLVRPEYPESAREKNLEGVVELVALVDTTGSVTEVHIVGGTGNADFEQSATDAVLLCRYRPYRVREIAQRVWAHFRVSFTLY</sequence>
<dbReference type="EMBL" id="JACRIW010000079">
    <property type="protein sequence ID" value="MBI5170018.1"/>
    <property type="molecule type" value="Genomic_DNA"/>
</dbReference>
<protein>
    <submittedName>
        <fullName evidence="11">Energy transducer TonB</fullName>
    </submittedName>
</protein>
<comment type="caution">
    <text evidence="11">The sequence shown here is derived from an EMBL/GenBank/DDBJ whole genome shotgun (WGS) entry which is preliminary data.</text>
</comment>
<dbReference type="NCBIfam" id="TIGR01352">
    <property type="entry name" value="tonB_Cterm"/>
    <property type="match status" value="1"/>
</dbReference>
<dbReference type="PANTHER" id="PTHR33446">
    <property type="entry name" value="PROTEIN TONB-RELATED"/>
    <property type="match status" value="1"/>
</dbReference>
<gene>
    <name evidence="11" type="ORF">HZA61_11055</name>
</gene>
<evidence type="ECO:0000256" key="7">
    <source>
        <dbReference type="ARBA" id="ARBA00022927"/>
    </source>
</evidence>
<dbReference type="InterPro" id="IPR006260">
    <property type="entry name" value="TonB/TolA_C"/>
</dbReference>
<comment type="subcellular location">
    <subcellularLocation>
        <location evidence="1">Cell inner membrane</location>
        <topology evidence="1">Single-pass membrane protein</topology>
        <orientation evidence="1">Periplasmic side</orientation>
    </subcellularLocation>
</comment>
<dbReference type="Gene3D" id="3.30.1150.10">
    <property type="match status" value="1"/>
</dbReference>
<evidence type="ECO:0000256" key="3">
    <source>
        <dbReference type="ARBA" id="ARBA00022448"/>
    </source>
</evidence>
<comment type="similarity">
    <text evidence="2">Belongs to the TonB family.</text>
</comment>
<keyword evidence="4" id="KW-1003">Cell membrane</keyword>
<dbReference type="GO" id="GO:0055085">
    <property type="term" value="P:transmembrane transport"/>
    <property type="evidence" value="ECO:0007669"/>
    <property type="project" value="InterPro"/>
</dbReference>
<evidence type="ECO:0000256" key="4">
    <source>
        <dbReference type="ARBA" id="ARBA00022475"/>
    </source>
</evidence>
<dbReference type="InterPro" id="IPR051045">
    <property type="entry name" value="TonB-dependent_transducer"/>
</dbReference>
<keyword evidence="9" id="KW-0472">Membrane</keyword>
<evidence type="ECO:0000313" key="11">
    <source>
        <dbReference type="EMBL" id="MBI5170018.1"/>
    </source>
</evidence>
<evidence type="ECO:0000256" key="2">
    <source>
        <dbReference type="ARBA" id="ARBA00006555"/>
    </source>
</evidence>
<feature type="domain" description="TonB C-terminal" evidence="10">
    <location>
        <begin position="135"/>
        <end position="225"/>
    </location>
</feature>
<keyword evidence="5" id="KW-0997">Cell inner membrane</keyword>
<dbReference type="GO" id="GO:0098797">
    <property type="term" value="C:plasma membrane protein complex"/>
    <property type="evidence" value="ECO:0007669"/>
    <property type="project" value="TreeGrafter"/>
</dbReference>
<dbReference type="Proteomes" id="UP000696931">
    <property type="component" value="Unassembled WGS sequence"/>
</dbReference>
<dbReference type="GO" id="GO:0015031">
    <property type="term" value="P:protein transport"/>
    <property type="evidence" value="ECO:0007669"/>
    <property type="project" value="UniProtKB-KW"/>
</dbReference>
<keyword evidence="3" id="KW-0813">Transport</keyword>
<dbReference type="GO" id="GO:0031992">
    <property type="term" value="F:energy transducer activity"/>
    <property type="evidence" value="ECO:0007669"/>
    <property type="project" value="TreeGrafter"/>
</dbReference>
<dbReference type="PROSITE" id="PS52015">
    <property type="entry name" value="TONB_CTD"/>
    <property type="match status" value="1"/>
</dbReference>
<keyword evidence="7" id="KW-0653">Protein transport</keyword>
<evidence type="ECO:0000256" key="8">
    <source>
        <dbReference type="ARBA" id="ARBA00022989"/>
    </source>
</evidence>
<keyword evidence="8" id="KW-1133">Transmembrane helix</keyword>
<evidence type="ECO:0000256" key="5">
    <source>
        <dbReference type="ARBA" id="ARBA00022519"/>
    </source>
</evidence>